<dbReference type="Proteomes" id="UP000712600">
    <property type="component" value="Unassembled WGS sequence"/>
</dbReference>
<dbReference type="Gene3D" id="2.40.50.140">
    <property type="entry name" value="Nucleic acid-binding proteins"/>
    <property type="match status" value="1"/>
</dbReference>
<comment type="caution">
    <text evidence="2">The sequence shown here is derived from an EMBL/GenBank/DDBJ whole genome shotgun (WGS) entry which is preliminary data.</text>
</comment>
<feature type="region of interest" description="Disordered" evidence="1">
    <location>
        <begin position="33"/>
        <end position="56"/>
    </location>
</feature>
<reference evidence="2" key="1">
    <citation type="submission" date="2019-12" db="EMBL/GenBank/DDBJ databases">
        <title>Genome sequencing and annotation of Brassica cretica.</title>
        <authorList>
            <person name="Studholme D.J."/>
            <person name="Sarris P."/>
        </authorList>
    </citation>
    <scope>NUCLEOTIDE SEQUENCE</scope>
    <source>
        <strain evidence="2">PFS-109/04</strain>
        <tissue evidence="2">Leaf</tissue>
    </source>
</reference>
<evidence type="ECO:0000313" key="3">
    <source>
        <dbReference type="Proteomes" id="UP000712600"/>
    </source>
</evidence>
<accession>A0A8S9Q8A6</accession>
<sequence>MEDVPDISWGCEIYSVENATSLQRWLSDSGLPAENGYRQSRHRKERTPRVSEPKKRRASLLISDDSVWTNGEAGEMMKRDEVPDWPLIATYLIRLRQNLICTWKLHRFENGQSKESLMLLGLSGTCPLVCGCGWKTDGYVLHQTAEILKLQDAQICIRYDSRLHPCRSCQSLLSITAEFHDATGSWRNLDFPPVQQMCNSPRHQCYQLPMDDGKDRAMFVVFDKEMTKLTKQEAVVLALEEIPNGGDEELPSCLGELARKEFFFQIRVTLSNFTIPSLYDQLSLKISSLTIRLCEAVVAPKLGMGGDTATRPGIEEVEKTCKSRR</sequence>
<evidence type="ECO:0000256" key="1">
    <source>
        <dbReference type="SAM" id="MobiDB-lite"/>
    </source>
</evidence>
<dbReference type="EMBL" id="QGKX02001347">
    <property type="protein sequence ID" value="KAF3526926.1"/>
    <property type="molecule type" value="Genomic_DNA"/>
</dbReference>
<organism evidence="2 3">
    <name type="scientific">Brassica cretica</name>
    <name type="common">Mustard</name>
    <dbReference type="NCBI Taxonomy" id="69181"/>
    <lineage>
        <taxon>Eukaryota</taxon>
        <taxon>Viridiplantae</taxon>
        <taxon>Streptophyta</taxon>
        <taxon>Embryophyta</taxon>
        <taxon>Tracheophyta</taxon>
        <taxon>Spermatophyta</taxon>
        <taxon>Magnoliopsida</taxon>
        <taxon>eudicotyledons</taxon>
        <taxon>Gunneridae</taxon>
        <taxon>Pentapetalae</taxon>
        <taxon>rosids</taxon>
        <taxon>malvids</taxon>
        <taxon>Brassicales</taxon>
        <taxon>Brassicaceae</taxon>
        <taxon>Brassiceae</taxon>
        <taxon>Brassica</taxon>
    </lineage>
</organism>
<dbReference type="AlphaFoldDB" id="A0A8S9Q8A6"/>
<dbReference type="InterPro" id="IPR012340">
    <property type="entry name" value="NA-bd_OB-fold"/>
</dbReference>
<proteinExistence type="predicted"/>
<protein>
    <submittedName>
        <fullName evidence="2">Uncharacterized protein</fullName>
    </submittedName>
</protein>
<evidence type="ECO:0000313" key="2">
    <source>
        <dbReference type="EMBL" id="KAF3526926.1"/>
    </source>
</evidence>
<gene>
    <name evidence="2" type="ORF">F2Q69_00047673</name>
</gene>
<name>A0A8S9Q8A6_BRACR</name>